<dbReference type="EMBL" id="BONY01000040">
    <property type="protein sequence ID" value="GIH07808.1"/>
    <property type="molecule type" value="Genomic_DNA"/>
</dbReference>
<dbReference type="RefSeq" id="WP_203911580.1">
    <property type="nucleotide sequence ID" value="NZ_BONY01000040.1"/>
</dbReference>
<comment type="caution">
    <text evidence="2">The sequence shown here is derived from an EMBL/GenBank/DDBJ whole genome shotgun (WGS) entry which is preliminary data.</text>
</comment>
<evidence type="ECO:0000313" key="3">
    <source>
        <dbReference type="Proteomes" id="UP000612899"/>
    </source>
</evidence>
<sequence length="173" mass="17970">MLTLFVVGLLAGGLLSGLALGLLSGLAQPLPAAGRYPMIVALALLGLLRDTGMVRLPVPQNARQVPQEVLRRNLLRGALQFGFELGTGVRTYVSASAPYVLALAVFLGGQPLWVAALTGVGFGAGRAVTPLIRLASGTVEGWDADLRTWLRVIAASACTVAAVSFATLLLPRL</sequence>
<keyword evidence="3" id="KW-1185">Reference proteome</keyword>
<feature type="transmembrane region" description="Helical" evidence="1">
    <location>
        <begin position="99"/>
        <end position="128"/>
    </location>
</feature>
<evidence type="ECO:0000313" key="2">
    <source>
        <dbReference type="EMBL" id="GIH07808.1"/>
    </source>
</evidence>
<gene>
    <name evidence="2" type="ORF">Rhe02_58750</name>
</gene>
<keyword evidence="1" id="KW-1133">Transmembrane helix</keyword>
<dbReference type="Proteomes" id="UP000612899">
    <property type="component" value="Unassembled WGS sequence"/>
</dbReference>
<name>A0A8J3QDR0_9ACTN</name>
<dbReference type="AlphaFoldDB" id="A0A8J3QDR0"/>
<protein>
    <submittedName>
        <fullName evidence="2">Uncharacterized protein</fullName>
    </submittedName>
</protein>
<keyword evidence="1" id="KW-0812">Transmembrane</keyword>
<accession>A0A8J3QDR0</accession>
<feature type="transmembrane region" description="Helical" evidence="1">
    <location>
        <begin position="148"/>
        <end position="170"/>
    </location>
</feature>
<reference evidence="2" key="1">
    <citation type="submission" date="2021-01" db="EMBL/GenBank/DDBJ databases">
        <title>Whole genome shotgun sequence of Rhizocola hellebori NBRC 109834.</title>
        <authorList>
            <person name="Komaki H."/>
            <person name="Tamura T."/>
        </authorList>
    </citation>
    <scope>NUCLEOTIDE SEQUENCE</scope>
    <source>
        <strain evidence="2">NBRC 109834</strain>
    </source>
</reference>
<evidence type="ECO:0000256" key="1">
    <source>
        <dbReference type="SAM" id="Phobius"/>
    </source>
</evidence>
<proteinExistence type="predicted"/>
<organism evidence="2 3">
    <name type="scientific">Rhizocola hellebori</name>
    <dbReference type="NCBI Taxonomy" id="1392758"/>
    <lineage>
        <taxon>Bacteria</taxon>
        <taxon>Bacillati</taxon>
        <taxon>Actinomycetota</taxon>
        <taxon>Actinomycetes</taxon>
        <taxon>Micromonosporales</taxon>
        <taxon>Micromonosporaceae</taxon>
        <taxon>Rhizocola</taxon>
    </lineage>
</organism>
<feature type="transmembrane region" description="Helical" evidence="1">
    <location>
        <begin position="37"/>
        <end position="58"/>
    </location>
</feature>
<keyword evidence="1" id="KW-0472">Membrane</keyword>